<keyword evidence="2" id="KW-1185">Reference proteome</keyword>
<sequence>MLVLFLCFPICSAVRFAQPFATTSTSYSSSILEAVEGNLHKAVANTDDADQYTLYETVTVASAESSADADTLYETVSISSVESSADSVESPSVTPYPNAKAIEWATVMVMESILQQPSLYILKGDNTNLSIVYGRYTNYSSSISYHPGYVFPLNASEKAQLYGFYSDLYSLFDTEEINFVSKLIDLKYSEVDSLTLPVTLPSGLPTKLNVTTDPMLNDYFSMALGSAVYYNMNSICSIHIGS</sequence>
<name>A0ACB5T9U3_AMBMO</name>
<protein>
    <submittedName>
        <fullName evidence="1">Unnamed protein product</fullName>
    </submittedName>
</protein>
<comment type="caution">
    <text evidence="1">The sequence shown here is derived from an EMBL/GenBank/DDBJ whole genome shotgun (WGS) entry which is preliminary data.</text>
</comment>
<evidence type="ECO:0000313" key="2">
    <source>
        <dbReference type="Proteomes" id="UP001165064"/>
    </source>
</evidence>
<dbReference type="EMBL" id="BSXS01005417">
    <property type="protein sequence ID" value="GME84338.1"/>
    <property type="molecule type" value="Genomic_DNA"/>
</dbReference>
<organism evidence="1 2">
    <name type="scientific">Ambrosiozyma monospora</name>
    <name type="common">Yeast</name>
    <name type="synonym">Endomycopsis monosporus</name>
    <dbReference type="NCBI Taxonomy" id="43982"/>
    <lineage>
        <taxon>Eukaryota</taxon>
        <taxon>Fungi</taxon>
        <taxon>Dikarya</taxon>
        <taxon>Ascomycota</taxon>
        <taxon>Saccharomycotina</taxon>
        <taxon>Pichiomycetes</taxon>
        <taxon>Pichiales</taxon>
        <taxon>Pichiaceae</taxon>
        <taxon>Ambrosiozyma</taxon>
    </lineage>
</organism>
<evidence type="ECO:0000313" key="1">
    <source>
        <dbReference type="EMBL" id="GME84338.1"/>
    </source>
</evidence>
<accession>A0ACB5T9U3</accession>
<dbReference type="Proteomes" id="UP001165064">
    <property type="component" value="Unassembled WGS sequence"/>
</dbReference>
<reference evidence="1" key="1">
    <citation type="submission" date="2023-04" db="EMBL/GenBank/DDBJ databases">
        <title>Ambrosiozyma monospora NBRC 10751.</title>
        <authorList>
            <person name="Ichikawa N."/>
            <person name="Sato H."/>
            <person name="Tonouchi N."/>
        </authorList>
    </citation>
    <scope>NUCLEOTIDE SEQUENCE</scope>
    <source>
        <strain evidence="1">NBRC 10751</strain>
    </source>
</reference>
<gene>
    <name evidence="1" type="ORF">Amon02_000677000</name>
</gene>
<proteinExistence type="predicted"/>